<accession>A0A0J8S5I5</accession>
<proteinExistence type="predicted"/>
<evidence type="ECO:0000313" key="1">
    <source>
        <dbReference type="EMBL" id="KMU92437.1"/>
    </source>
</evidence>
<gene>
    <name evidence="1" type="ORF">CIHG_10257</name>
</gene>
<dbReference type="VEuPathDB" id="FungiDB:CIHG_10257"/>
<organism evidence="1 2">
    <name type="scientific">Coccidioides immitis H538.4</name>
    <dbReference type="NCBI Taxonomy" id="396776"/>
    <lineage>
        <taxon>Eukaryota</taxon>
        <taxon>Fungi</taxon>
        <taxon>Dikarya</taxon>
        <taxon>Ascomycota</taxon>
        <taxon>Pezizomycotina</taxon>
        <taxon>Eurotiomycetes</taxon>
        <taxon>Eurotiomycetidae</taxon>
        <taxon>Onygenales</taxon>
        <taxon>Onygenaceae</taxon>
        <taxon>Coccidioides</taxon>
    </lineage>
</organism>
<evidence type="ECO:0000313" key="2">
    <source>
        <dbReference type="Proteomes" id="UP000054563"/>
    </source>
</evidence>
<sequence>MNGIKNKWKDLENHKKDVNLLKELRIKNSHTDLHETTIIFNQQVSLHCRKTVETITKMWEDSQHEKYGVTAHPDLQFHSSLQHTCDNHRSAVVCKLFLATVASQRL</sequence>
<dbReference type="Proteomes" id="UP000054563">
    <property type="component" value="Unassembled WGS sequence"/>
</dbReference>
<protein>
    <submittedName>
        <fullName evidence="1">Uncharacterized protein</fullName>
    </submittedName>
</protein>
<dbReference type="AlphaFoldDB" id="A0A0J8S5I5"/>
<reference evidence="2" key="1">
    <citation type="journal article" date="2010" name="Genome Res.">
        <title>Population genomic sequencing of Coccidioides fungi reveals recent hybridization and transposon control.</title>
        <authorList>
            <person name="Neafsey D.E."/>
            <person name="Barker B.M."/>
            <person name="Sharpton T.J."/>
            <person name="Stajich J.E."/>
            <person name="Park D.J."/>
            <person name="Whiston E."/>
            <person name="Hung C.-Y."/>
            <person name="McMahan C."/>
            <person name="White J."/>
            <person name="Sykes S."/>
            <person name="Heiman D."/>
            <person name="Young S."/>
            <person name="Zeng Q."/>
            <person name="Abouelleil A."/>
            <person name="Aftuck L."/>
            <person name="Bessette D."/>
            <person name="Brown A."/>
            <person name="FitzGerald M."/>
            <person name="Lui A."/>
            <person name="Macdonald J.P."/>
            <person name="Priest M."/>
            <person name="Orbach M.J."/>
            <person name="Galgiani J.N."/>
            <person name="Kirkland T.N."/>
            <person name="Cole G.T."/>
            <person name="Birren B.W."/>
            <person name="Henn M.R."/>
            <person name="Taylor J.W."/>
            <person name="Rounsley S.D."/>
        </authorList>
    </citation>
    <scope>NUCLEOTIDE SEQUENCE [LARGE SCALE GENOMIC DNA]</scope>
    <source>
        <strain evidence="2">H538.4</strain>
    </source>
</reference>
<name>A0A0J8S5I5_COCIT</name>
<dbReference type="EMBL" id="DS017078">
    <property type="protein sequence ID" value="KMU92437.1"/>
    <property type="molecule type" value="Genomic_DNA"/>
</dbReference>